<feature type="region of interest" description="Disordered" evidence="1">
    <location>
        <begin position="1"/>
        <end position="42"/>
    </location>
</feature>
<name>A0ABW1QYS3_9ACTN</name>
<keyword evidence="3" id="KW-1185">Reference proteome</keyword>
<accession>A0ABW1QYS3</accession>
<reference evidence="3" key="1">
    <citation type="journal article" date="2019" name="Int. J. Syst. Evol. Microbiol.">
        <title>The Global Catalogue of Microorganisms (GCM) 10K type strain sequencing project: providing services to taxonomists for standard genome sequencing and annotation.</title>
        <authorList>
            <consortium name="The Broad Institute Genomics Platform"/>
            <consortium name="The Broad Institute Genome Sequencing Center for Infectious Disease"/>
            <person name="Wu L."/>
            <person name="Ma J."/>
        </authorList>
    </citation>
    <scope>NUCLEOTIDE SEQUENCE [LARGE SCALE GENOMIC DNA]</scope>
    <source>
        <strain evidence="3">DFY28</strain>
    </source>
</reference>
<feature type="compositionally biased region" description="Basic and acidic residues" evidence="1">
    <location>
        <begin position="23"/>
        <end position="42"/>
    </location>
</feature>
<sequence>MFQIHTAEWGPDRHNPESPWSHDSLESFRDQRDAGDQRPDDN</sequence>
<evidence type="ECO:0000313" key="3">
    <source>
        <dbReference type="Proteomes" id="UP001596098"/>
    </source>
</evidence>
<organism evidence="2 3">
    <name type="scientific">Nocardioides yefusunii</name>
    <dbReference type="NCBI Taxonomy" id="2500546"/>
    <lineage>
        <taxon>Bacteria</taxon>
        <taxon>Bacillati</taxon>
        <taxon>Actinomycetota</taxon>
        <taxon>Actinomycetes</taxon>
        <taxon>Propionibacteriales</taxon>
        <taxon>Nocardioidaceae</taxon>
        <taxon>Nocardioides</taxon>
    </lineage>
</organism>
<evidence type="ECO:0000313" key="2">
    <source>
        <dbReference type="EMBL" id="MFC6153480.1"/>
    </source>
</evidence>
<dbReference type="Proteomes" id="UP001596098">
    <property type="component" value="Unassembled WGS sequence"/>
</dbReference>
<dbReference type="EMBL" id="JBHSQI010000003">
    <property type="protein sequence ID" value="MFC6153480.1"/>
    <property type="molecule type" value="Genomic_DNA"/>
</dbReference>
<evidence type="ECO:0000256" key="1">
    <source>
        <dbReference type="SAM" id="MobiDB-lite"/>
    </source>
</evidence>
<proteinExistence type="predicted"/>
<gene>
    <name evidence="2" type="ORF">ACFPWU_07355</name>
</gene>
<comment type="caution">
    <text evidence="2">The sequence shown here is derived from an EMBL/GenBank/DDBJ whole genome shotgun (WGS) entry which is preliminary data.</text>
</comment>
<protein>
    <submittedName>
        <fullName evidence="2">Uncharacterized protein</fullName>
    </submittedName>
</protein>
<dbReference type="RefSeq" id="WP_277745784.1">
    <property type="nucleotide sequence ID" value="NZ_CP034929.1"/>
</dbReference>